<evidence type="ECO:0000313" key="2">
    <source>
        <dbReference type="Proteomes" id="UP000000305"/>
    </source>
</evidence>
<name>E9GAF4_DAPPU</name>
<dbReference type="Proteomes" id="UP000000305">
    <property type="component" value="Unassembled WGS sequence"/>
</dbReference>
<accession>E9GAF4</accession>
<sequence>MSVEEKPSVGMSMPILAVKNCSSFHFNYRDCIETLPRRYLLGTHLCSKTGICTRFVVFSYLVAAAPTVRIVFVHQEMADIGFVMEKVIKEFTANVQNFSLFCLAEFRDLMSLHDTIYFQDNIEQTMVGKEKHAETVYFWNMLREGGMEMKCRPFRFTHRQISLTFGLKC</sequence>
<proteinExistence type="predicted"/>
<dbReference type="HOGENOM" id="CLU_1580087_0_0_1"/>
<dbReference type="KEGG" id="dpx:DAPPUDRAFT_100451"/>
<organism evidence="1 2">
    <name type="scientific">Daphnia pulex</name>
    <name type="common">Water flea</name>
    <dbReference type="NCBI Taxonomy" id="6669"/>
    <lineage>
        <taxon>Eukaryota</taxon>
        <taxon>Metazoa</taxon>
        <taxon>Ecdysozoa</taxon>
        <taxon>Arthropoda</taxon>
        <taxon>Crustacea</taxon>
        <taxon>Branchiopoda</taxon>
        <taxon>Diplostraca</taxon>
        <taxon>Cladocera</taxon>
        <taxon>Anomopoda</taxon>
        <taxon>Daphniidae</taxon>
        <taxon>Daphnia</taxon>
    </lineage>
</organism>
<dbReference type="InParanoid" id="E9GAF4"/>
<keyword evidence="2" id="KW-1185">Reference proteome</keyword>
<dbReference type="EMBL" id="GL732537">
    <property type="protein sequence ID" value="EFX83534.1"/>
    <property type="molecule type" value="Genomic_DNA"/>
</dbReference>
<reference evidence="1 2" key="1">
    <citation type="journal article" date="2011" name="Science">
        <title>The ecoresponsive genome of Daphnia pulex.</title>
        <authorList>
            <person name="Colbourne J.K."/>
            <person name="Pfrender M.E."/>
            <person name="Gilbert D."/>
            <person name="Thomas W.K."/>
            <person name="Tucker A."/>
            <person name="Oakley T.H."/>
            <person name="Tokishita S."/>
            <person name="Aerts A."/>
            <person name="Arnold G.J."/>
            <person name="Basu M.K."/>
            <person name="Bauer D.J."/>
            <person name="Caceres C.E."/>
            <person name="Carmel L."/>
            <person name="Casola C."/>
            <person name="Choi J.H."/>
            <person name="Detter J.C."/>
            <person name="Dong Q."/>
            <person name="Dusheyko S."/>
            <person name="Eads B.D."/>
            <person name="Frohlich T."/>
            <person name="Geiler-Samerotte K.A."/>
            <person name="Gerlach D."/>
            <person name="Hatcher P."/>
            <person name="Jogdeo S."/>
            <person name="Krijgsveld J."/>
            <person name="Kriventseva E.V."/>
            <person name="Kultz D."/>
            <person name="Laforsch C."/>
            <person name="Lindquist E."/>
            <person name="Lopez J."/>
            <person name="Manak J.R."/>
            <person name="Muller J."/>
            <person name="Pangilinan J."/>
            <person name="Patwardhan R.P."/>
            <person name="Pitluck S."/>
            <person name="Pritham E.J."/>
            <person name="Rechtsteiner A."/>
            <person name="Rho M."/>
            <person name="Rogozin I.B."/>
            <person name="Sakarya O."/>
            <person name="Salamov A."/>
            <person name="Schaack S."/>
            <person name="Shapiro H."/>
            <person name="Shiga Y."/>
            <person name="Skalitzky C."/>
            <person name="Smith Z."/>
            <person name="Souvorov A."/>
            <person name="Sung W."/>
            <person name="Tang Z."/>
            <person name="Tsuchiya D."/>
            <person name="Tu H."/>
            <person name="Vos H."/>
            <person name="Wang M."/>
            <person name="Wolf Y.I."/>
            <person name="Yamagata H."/>
            <person name="Yamada T."/>
            <person name="Ye Y."/>
            <person name="Shaw J.R."/>
            <person name="Andrews J."/>
            <person name="Crease T.J."/>
            <person name="Tang H."/>
            <person name="Lucas S.M."/>
            <person name="Robertson H.M."/>
            <person name="Bork P."/>
            <person name="Koonin E.V."/>
            <person name="Zdobnov E.M."/>
            <person name="Grigoriev I.V."/>
            <person name="Lynch M."/>
            <person name="Boore J.L."/>
        </authorList>
    </citation>
    <scope>NUCLEOTIDE SEQUENCE [LARGE SCALE GENOMIC DNA]</scope>
</reference>
<protein>
    <submittedName>
        <fullName evidence="1">Uncharacterized protein</fullName>
    </submittedName>
</protein>
<gene>
    <name evidence="1" type="ORF">DAPPUDRAFT_100451</name>
</gene>
<dbReference type="AlphaFoldDB" id="E9GAF4"/>
<evidence type="ECO:0000313" key="1">
    <source>
        <dbReference type="EMBL" id="EFX83534.1"/>
    </source>
</evidence>